<evidence type="ECO:0000313" key="1">
    <source>
        <dbReference type="EMBL" id="VUX09328.1"/>
    </source>
</evidence>
<proteinExistence type="predicted"/>
<gene>
    <name evidence="1" type="ORF">ROSSTS7063_01887</name>
</gene>
<accession>A0A564TQ16</accession>
<name>A0A564TQ16_9FIRM</name>
<sequence length="48" mass="5695">MEDTYIIDLFWSRDETAIQLVDKKYNSTCYSIAWKNLRLRSKSEGCVC</sequence>
<dbReference type="EMBL" id="CABHNB010000028">
    <property type="protein sequence ID" value="VUX09328.1"/>
    <property type="molecule type" value="Genomic_DNA"/>
</dbReference>
<dbReference type="AlphaFoldDB" id="A0A564TQ16"/>
<reference evidence="1 2" key="1">
    <citation type="submission" date="2019-07" db="EMBL/GenBank/DDBJ databases">
        <authorList>
            <person name="Hibberd C M."/>
            <person name="Gehrig L. J."/>
            <person name="Chang H.-W."/>
            <person name="Venkatesh S."/>
        </authorList>
    </citation>
    <scope>NUCLEOTIDE SEQUENCE [LARGE SCALE GENOMIC DNA]</scope>
    <source>
        <strain evidence="1">Ruminococcus_obeum_SSTS_Bg7063</strain>
    </source>
</reference>
<dbReference type="Proteomes" id="UP000409147">
    <property type="component" value="Unassembled WGS sequence"/>
</dbReference>
<evidence type="ECO:0000313" key="2">
    <source>
        <dbReference type="Proteomes" id="UP000409147"/>
    </source>
</evidence>
<keyword evidence="2" id="KW-1185">Reference proteome</keyword>
<protein>
    <submittedName>
        <fullName evidence="1">Uncharacterized protein</fullName>
    </submittedName>
</protein>
<organism evidence="1 2">
    <name type="scientific">Blautia obeum</name>
    <dbReference type="NCBI Taxonomy" id="40520"/>
    <lineage>
        <taxon>Bacteria</taxon>
        <taxon>Bacillati</taxon>
        <taxon>Bacillota</taxon>
        <taxon>Clostridia</taxon>
        <taxon>Lachnospirales</taxon>
        <taxon>Lachnospiraceae</taxon>
        <taxon>Blautia</taxon>
    </lineage>
</organism>